<gene>
    <name evidence="2" type="ORF">V8247_00770</name>
</gene>
<evidence type="ECO:0008006" key="4">
    <source>
        <dbReference type="Google" id="ProtNLM"/>
    </source>
</evidence>
<dbReference type="RefSeq" id="WP_338737784.1">
    <property type="nucleotide sequence ID" value="NZ_CP146612.1"/>
</dbReference>
<keyword evidence="1" id="KW-0812">Transmembrane</keyword>
<feature type="transmembrane region" description="Helical" evidence="1">
    <location>
        <begin position="7"/>
        <end position="32"/>
    </location>
</feature>
<organism evidence="2 3">
    <name type="scientific">Candidatus Dehalogenimonas loeffleri</name>
    <dbReference type="NCBI Taxonomy" id="3127115"/>
    <lineage>
        <taxon>Bacteria</taxon>
        <taxon>Bacillati</taxon>
        <taxon>Chloroflexota</taxon>
        <taxon>Dehalococcoidia</taxon>
        <taxon>Dehalococcoidales</taxon>
        <taxon>Dehalococcoidaceae</taxon>
        <taxon>Dehalogenimonas</taxon>
    </lineage>
</organism>
<accession>A0ABZ2J3R9</accession>
<feature type="transmembrane region" description="Helical" evidence="1">
    <location>
        <begin position="38"/>
        <end position="60"/>
    </location>
</feature>
<name>A0ABZ2J3R9_9CHLR</name>
<protein>
    <recommendedName>
        <fullName evidence="4">Integral membrane protein</fullName>
    </recommendedName>
</protein>
<keyword evidence="1" id="KW-0472">Membrane</keyword>
<dbReference type="Proteomes" id="UP001375370">
    <property type="component" value="Chromosome"/>
</dbReference>
<evidence type="ECO:0000313" key="2">
    <source>
        <dbReference type="EMBL" id="WWX25535.1"/>
    </source>
</evidence>
<feature type="transmembrane region" description="Helical" evidence="1">
    <location>
        <begin position="95"/>
        <end position="117"/>
    </location>
</feature>
<evidence type="ECO:0000313" key="3">
    <source>
        <dbReference type="Proteomes" id="UP001375370"/>
    </source>
</evidence>
<dbReference type="EMBL" id="CP146612">
    <property type="protein sequence ID" value="WWX25535.1"/>
    <property type="molecule type" value="Genomic_DNA"/>
</dbReference>
<feature type="transmembrane region" description="Helical" evidence="1">
    <location>
        <begin position="72"/>
        <end position="89"/>
    </location>
</feature>
<evidence type="ECO:0000256" key="1">
    <source>
        <dbReference type="SAM" id="Phobius"/>
    </source>
</evidence>
<sequence>MHWTGKSILFTVTNIFFIGWLALILEMLLRVLRGEDPLALLGILVADIAFLGVGIALAVLNQSYPVGAANRALPFIAIIGLTIVAVMDVSDFTLWLGVALSVALIVTVLTASFMTLARR</sequence>
<keyword evidence="3" id="KW-1185">Reference proteome</keyword>
<keyword evidence="1" id="KW-1133">Transmembrane helix</keyword>
<proteinExistence type="predicted"/>
<reference evidence="2 3" key="1">
    <citation type="submission" date="2024-03" db="EMBL/GenBank/DDBJ databases">
        <title>A Dehalogenimonas Isolated from Estuarine Sediments Dihaloeliminates Chlorinated Alkanes.</title>
        <authorList>
            <person name="Yang Y."/>
            <person name="Wang H."/>
        </authorList>
    </citation>
    <scope>NUCLEOTIDE SEQUENCE [LARGE SCALE GENOMIC DNA]</scope>
    <source>
        <strain evidence="2 3">W</strain>
    </source>
</reference>